<dbReference type="PANTHER" id="PTHR42714">
    <property type="entry name" value="TRNA MODIFICATION GTPASE GTPBP3"/>
    <property type="match status" value="1"/>
</dbReference>
<dbReference type="PANTHER" id="PTHR42714:SF2">
    <property type="entry name" value="TRNA MODIFICATION GTPASE GTPBP3, MITOCHONDRIAL"/>
    <property type="match status" value="1"/>
</dbReference>
<accession>A0A0D0BUI6</accession>
<feature type="domain" description="G" evidence="1">
    <location>
        <begin position="18"/>
        <end position="125"/>
    </location>
</feature>
<feature type="non-terminal residue" evidence="2">
    <location>
        <position position="1"/>
    </location>
</feature>
<dbReference type="InParanoid" id="A0A0D0BUI6"/>
<sequence>MIDVGNQPSGPPKAIYNILVVGETGVGKSSLINLVIGTTKAKAANNVCGVTLGTTCYEWEKSDTEMFCLWDTPGLGEGSAGSVSPKHAQEALRSLLTEQYKANGIHLLVFCMRGISRVTKGVKQTYDTVVGIRDKISPGVPIVAVVTELEKRSTVPDVISSMEEWWQNNPDGLSDLTFSGHACITTLTDDCHPIVSGRYNDCQQLARKLITDHSLPPCYFPSKHLHIMLFGETGVGKSSLINLLAGWQIAEVSPDSSACTLAAREYQFQLGPTIIRLWDTVGLEEPDKGPNGYVGAIDKAIQLIHRLNATGGISLFLFCMRGNRITATTQSNYRLFYEILGKREVPIALAITHLEREPVMEHWWSRNVKTLERNGILSAGHACITTLQGHQKYPESREVLGALLSQFDDQGKFSMPAEAWIGRFL</sequence>
<dbReference type="GO" id="GO:0005737">
    <property type="term" value="C:cytoplasm"/>
    <property type="evidence" value="ECO:0007669"/>
    <property type="project" value="TreeGrafter"/>
</dbReference>
<dbReference type="GO" id="GO:0002098">
    <property type="term" value="P:tRNA wobble uridine modification"/>
    <property type="evidence" value="ECO:0007669"/>
    <property type="project" value="TreeGrafter"/>
</dbReference>
<dbReference type="HOGENOM" id="CLU_032838_0_0_1"/>
<organism evidence="2 3">
    <name type="scientific">Paxillus rubicundulus Ve08.2h10</name>
    <dbReference type="NCBI Taxonomy" id="930991"/>
    <lineage>
        <taxon>Eukaryota</taxon>
        <taxon>Fungi</taxon>
        <taxon>Dikarya</taxon>
        <taxon>Basidiomycota</taxon>
        <taxon>Agaricomycotina</taxon>
        <taxon>Agaricomycetes</taxon>
        <taxon>Agaricomycetidae</taxon>
        <taxon>Boletales</taxon>
        <taxon>Paxilineae</taxon>
        <taxon>Paxillaceae</taxon>
        <taxon>Paxillus</taxon>
    </lineage>
</organism>
<dbReference type="OrthoDB" id="8954335at2759"/>
<dbReference type="STRING" id="930991.A0A0D0BUI6"/>
<dbReference type="EMBL" id="KN828363">
    <property type="protein sequence ID" value="KIK75082.1"/>
    <property type="molecule type" value="Genomic_DNA"/>
</dbReference>
<dbReference type="GO" id="GO:0030488">
    <property type="term" value="P:tRNA methylation"/>
    <property type="evidence" value="ECO:0007669"/>
    <property type="project" value="TreeGrafter"/>
</dbReference>
<proteinExistence type="predicted"/>
<gene>
    <name evidence="2" type="ORF">PAXRUDRAFT_835806</name>
</gene>
<dbReference type="Pfam" id="PF01926">
    <property type="entry name" value="MMR_HSR1"/>
    <property type="match status" value="2"/>
</dbReference>
<protein>
    <recommendedName>
        <fullName evidence="1">G domain-containing protein</fullName>
    </recommendedName>
</protein>
<name>A0A0D0BUI6_9AGAM</name>
<dbReference type="Gene3D" id="3.40.50.300">
    <property type="entry name" value="P-loop containing nucleotide triphosphate hydrolases"/>
    <property type="match status" value="2"/>
</dbReference>
<keyword evidence="3" id="KW-1185">Reference proteome</keyword>
<dbReference type="InterPro" id="IPR025662">
    <property type="entry name" value="Sigma_54_int_dom_ATP-bd_1"/>
</dbReference>
<reference evidence="3" key="2">
    <citation type="submission" date="2015-01" db="EMBL/GenBank/DDBJ databases">
        <title>Evolutionary Origins and Diversification of the Mycorrhizal Mutualists.</title>
        <authorList>
            <consortium name="DOE Joint Genome Institute"/>
            <consortium name="Mycorrhizal Genomics Consortium"/>
            <person name="Kohler A."/>
            <person name="Kuo A."/>
            <person name="Nagy L.G."/>
            <person name="Floudas D."/>
            <person name="Copeland A."/>
            <person name="Barry K.W."/>
            <person name="Cichocki N."/>
            <person name="Veneault-Fourrey C."/>
            <person name="LaButti K."/>
            <person name="Lindquist E.A."/>
            <person name="Lipzen A."/>
            <person name="Lundell T."/>
            <person name="Morin E."/>
            <person name="Murat C."/>
            <person name="Riley R."/>
            <person name="Ohm R."/>
            <person name="Sun H."/>
            <person name="Tunlid A."/>
            <person name="Henrissat B."/>
            <person name="Grigoriev I.V."/>
            <person name="Hibbett D.S."/>
            <person name="Martin F."/>
        </authorList>
    </citation>
    <scope>NUCLEOTIDE SEQUENCE [LARGE SCALE GENOMIC DNA]</scope>
    <source>
        <strain evidence="3">Ve08.2h10</strain>
    </source>
</reference>
<dbReference type="InterPro" id="IPR027417">
    <property type="entry name" value="P-loop_NTPase"/>
</dbReference>
<dbReference type="SUPFAM" id="SSF52540">
    <property type="entry name" value="P-loop containing nucleoside triphosphate hydrolases"/>
    <property type="match status" value="2"/>
</dbReference>
<dbReference type="Proteomes" id="UP000054538">
    <property type="component" value="Unassembled WGS sequence"/>
</dbReference>
<evidence type="ECO:0000313" key="3">
    <source>
        <dbReference type="Proteomes" id="UP000054538"/>
    </source>
</evidence>
<reference evidence="2 3" key="1">
    <citation type="submission" date="2014-04" db="EMBL/GenBank/DDBJ databases">
        <authorList>
            <consortium name="DOE Joint Genome Institute"/>
            <person name="Kuo A."/>
            <person name="Kohler A."/>
            <person name="Jargeat P."/>
            <person name="Nagy L.G."/>
            <person name="Floudas D."/>
            <person name="Copeland A."/>
            <person name="Barry K.W."/>
            <person name="Cichocki N."/>
            <person name="Veneault-Fourrey C."/>
            <person name="LaButti K."/>
            <person name="Lindquist E.A."/>
            <person name="Lipzen A."/>
            <person name="Lundell T."/>
            <person name="Morin E."/>
            <person name="Murat C."/>
            <person name="Sun H."/>
            <person name="Tunlid A."/>
            <person name="Henrissat B."/>
            <person name="Grigoriev I.V."/>
            <person name="Hibbett D.S."/>
            <person name="Martin F."/>
            <person name="Nordberg H.P."/>
            <person name="Cantor M.N."/>
            <person name="Hua S.X."/>
        </authorList>
    </citation>
    <scope>NUCLEOTIDE SEQUENCE [LARGE SCALE GENOMIC DNA]</scope>
    <source>
        <strain evidence="2 3">Ve08.2h10</strain>
    </source>
</reference>
<dbReference type="CDD" id="cd00882">
    <property type="entry name" value="Ras_like_GTPase"/>
    <property type="match status" value="2"/>
</dbReference>
<dbReference type="AlphaFoldDB" id="A0A0D0BUI6"/>
<evidence type="ECO:0000259" key="1">
    <source>
        <dbReference type="Pfam" id="PF01926"/>
    </source>
</evidence>
<dbReference type="InterPro" id="IPR006073">
    <property type="entry name" value="GTP-bd"/>
</dbReference>
<evidence type="ECO:0000313" key="2">
    <source>
        <dbReference type="EMBL" id="KIK75082.1"/>
    </source>
</evidence>
<dbReference type="GO" id="GO:0005525">
    <property type="term" value="F:GTP binding"/>
    <property type="evidence" value="ECO:0007669"/>
    <property type="project" value="InterPro"/>
</dbReference>
<dbReference type="PROSITE" id="PS00675">
    <property type="entry name" value="SIGMA54_INTERACT_1"/>
    <property type="match status" value="1"/>
</dbReference>
<feature type="domain" description="G" evidence="1">
    <location>
        <begin position="227"/>
        <end position="328"/>
    </location>
</feature>